<organism evidence="2 3">
    <name type="scientific">Prauserella oleivorans</name>
    <dbReference type="NCBI Taxonomy" id="1478153"/>
    <lineage>
        <taxon>Bacteria</taxon>
        <taxon>Bacillati</taxon>
        <taxon>Actinomycetota</taxon>
        <taxon>Actinomycetes</taxon>
        <taxon>Pseudonocardiales</taxon>
        <taxon>Pseudonocardiaceae</taxon>
        <taxon>Prauserella</taxon>
    </lineage>
</organism>
<proteinExistence type="predicted"/>
<comment type="caution">
    <text evidence="2">The sequence shown here is derived from an EMBL/GenBank/DDBJ whole genome shotgun (WGS) entry which is preliminary data.</text>
</comment>
<evidence type="ECO:0000313" key="3">
    <source>
        <dbReference type="Proteomes" id="UP001597478"/>
    </source>
</evidence>
<accession>A0ABW5WGH3</accession>
<name>A0ABW5WGH3_9PSEU</name>
<dbReference type="EMBL" id="JBHUOF010000034">
    <property type="protein sequence ID" value="MFD2801653.1"/>
    <property type="molecule type" value="Genomic_DNA"/>
</dbReference>
<reference evidence="3" key="1">
    <citation type="journal article" date="2019" name="Int. J. Syst. Evol. Microbiol.">
        <title>The Global Catalogue of Microorganisms (GCM) 10K type strain sequencing project: providing services to taxonomists for standard genome sequencing and annotation.</title>
        <authorList>
            <consortium name="The Broad Institute Genomics Platform"/>
            <consortium name="The Broad Institute Genome Sequencing Center for Infectious Disease"/>
            <person name="Wu L."/>
            <person name="Ma J."/>
        </authorList>
    </citation>
    <scope>NUCLEOTIDE SEQUENCE [LARGE SCALE GENOMIC DNA]</scope>
    <source>
        <strain evidence="3">IBRC-M 10906</strain>
    </source>
</reference>
<dbReference type="RefSeq" id="WP_377393321.1">
    <property type="nucleotide sequence ID" value="NZ_JBHSAN010000035.1"/>
</dbReference>
<dbReference type="Pfam" id="PF16170">
    <property type="entry name" value="DUF4873"/>
    <property type="match status" value="1"/>
</dbReference>
<feature type="domain" description="DUF4873" evidence="1">
    <location>
        <begin position="10"/>
        <end position="100"/>
    </location>
</feature>
<gene>
    <name evidence="2" type="ORF">ACFS2C_19875</name>
</gene>
<keyword evidence="3" id="KW-1185">Reference proteome</keyword>
<evidence type="ECO:0000313" key="2">
    <source>
        <dbReference type="EMBL" id="MFD2801653.1"/>
    </source>
</evidence>
<sequence length="112" mass="12647">MSEHEHEHDEDGYTGAATLVVDDTELEVEVELRGHFQPIDGYYHWYGRIRQSERLSGLAGGRKRKVEIRTPHGTAAGEISDPDPWDRYRIMGTSTPPFAVPTSLEELEELPG</sequence>
<protein>
    <submittedName>
        <fullName evidence="2">DUF4873 domain-containing protein</fullName>
    </submittedName>
</protein>
<dbReference type="InterPro" id="IPR032371">
    <property type="entry name" value="DUF4873"/>
</dbReference>
<evidence type="ECO:0000259" key="1">
    <source>
        <dbReference type="Pfam" id="PF16170"/>
    </source>
</evidence>
<dbReference type="Proteomes" id="UP001597478">
    <property type="component" value="Unassembled WGS sequence"/>
</dbReference>